<reference evidence="2" key="4">
    <citation type="submission" date="2025-09" db="UniProtKB">
        <authorList>
            <consortium name="Ensembl"/>
        </authorList>
    </citation>
    <scope>IDENTIFICATION</scope>
    <source>
        <strain evidence="2">17573</strain>
    </source>
</reference>
<evidence type="ECO:0000313" key="3">
    <source>
        <dbReference type="Proteomes" id="UP000006718"/>
    </source>
</evidence>
<feature type="signal peptide" evidence="1">
    <location>
        <begin position="1"/>
        <end position="31"/>
    </location>
</feature>
<evidence type="ECO:0000313" key="2">
    <source>
        <dbReference type="Ensembl" id="ENSMMUP00000064250.1"/>
    </source>
</evidence>
<reference evidence="3" key="1">
    <citation type="journal article" date="2007" name="Science">
        <title>Evolutionary and biomedical insights from the rhesus macaque genome.</title>
        <authorList>
            <person name="Gibbs R.A."/>
            <person name="Rogers J."/>
            <person name="Katze M.G."/>
            <person name="Bumgarner R."/>
            <person name="Weinstock G.M."/>
            <person name="Mardis E.R."/>
            <person name="Remington K.A."/>
            <person name="Strausberg R.L."/>
            <person name="Venter J.C."/>
            <person name="Wilson R.K."/>
            <person name="Batzer M.A."/>
            <person name="Bustamante C.D."/>
            <person name="Eichler E.E."/>
            <person name="Hahn M.W."/>
            <person name="Hardison R.C."/>
            <person name="Makova K.D."/>
            <person name="Miller W."/>
            <person name="Milosavljevic A."/>
            <person name="Palermo R.E."/>
            <person name="Siepel A."/>
            <person name="Sikela J.M."/>
            <person name="Attaway T."/>
            <person name="Bell S."/>
            <person name="Bernard K.E."/>
            <person name="Buhay C.J."/>
            <person name="Chandrabose M.N."/>
            <person name="Dao M."/>
            <person name="Davis C."/>
            <person name="Delehaunty K.D."/>
            <person name="Ding Y."/>
            <person name="Dinh H.H."/>
            <person name="Dugan-Rocha S."/>
            <person name="Fulton L.A."/>
            <person name="Gabisi R.A."/>
            <person name="Garner T.T."/>
            <person name="Godfrey J."/>
            <person name="Hawes A.C."/>
            <person name="Hernandez J."/>
            <person name="Hines S."/>
            <person name="Holder M."/>
            <person name="Hume J."/>
            <person name="Jhangiani S.N."/>
            <person name="Joshi V."/>
            <person name="Khan Z.M."/>
            <person name="Kirkness E.F."/>
            <person name="Cree A."/>
            <person name="Fowler R.G."/>
            <person name="Lee S."/>
            <person name="Lewis L.R."/>
            <person name="Li Z."/>
            <person name="Liu Y.-S."/>
            <person name="Moore S.M."/>
            <person name="Muzny D."/>
            <person name="Nazareth L.V."/>
            <person name="Ngo D.N."/>
            <person name="Okwuonu G.O."/>
            <person name="Pai G."/>
            <person name="Parker D."/>
            <person name="Paul H.A."/>
            <person name="Pfannkoch C."/>
            <person name="Pohl C.S."/>
            <person name="Rogers Y.-H.C."/>
            <person name="Ruiz S.J."/>
            <person name="Sabo A."/>
            <person name="Santibanez J."/>
            <person name="Schneider B.W."/>
            <person name="Smith S.M."/>
            <person name="Sodergren E."/>
            <person name="Svatek A.F."/>
            <person name="Utterback T.R."/>
            <person name="Vattathil S."/>
            <person name="Warren W."/>
            <person name="White C.S."/>
            <person name="Chinwalla A.T."/>
            <person name="Feng Y."/>
            <person name="Halpern A.L."/>
            <person name="Hillier L.W."/>
            <person name="Huang X."/>
            <person name="Minx P."/>
            <person name="Nelson J.O."/>
            <person name="Pepin K.H."/>
            <person name="Qin X."/>
            <person name="Sutton G.G."/>
            <person name="Venter E."/>
            <person name="Walenz B.P."/>
            <person name="Wallis J.W."/>
            <person name="Worley K.C."/>
            <person name="Yang S.-P."/>
            <person name="Jones S.M."/>
            <person name="Marra M.A."/>
            <person name="Rocchi M."/>
            <person name="Schein J.E."/>
            <person name="Baertsch R."/>
            <person name="Clarke L."/>
            <person name="Csuros M."/>
            <person name="Glasscock J."/>
            <person name="Harris R.A."/>
            <person name="Havlak P."/>
            <person name="Jackson A.R."/>
            <person name="Jiang H."/>
            <person name="Liu Y."/>
            <person name="Messina D.N."/>
            <person name="Shen Y."/>
            <person name="Song H.X.-Z."/>
            <person name="Wylie T."/>
            <person name="Zhang L."/>
            <person name="Birney E."/>
            <person name="Han K."/>
            <person name="Konkel M.K."/>
            <person name="Lee J."/>
            <person name="Smit A.F.A."/>
            <person name="Ullmer B."/>
            <person name="Wang H."/>
            <person name="Xing J."/>
            <person name="Burhans R."/>
            <person name="Cheng Z."/>
            <person name="Karro J.E."/>
            <person name="Ma J."/>
            <person name="Raney B."/>
            <person name="She X."/>
            <person name="Cox M.J."/>
            <person name="Demuth J.P."/>
            <person name="Dumas L.J."/>
            <person name="Han S.-G."/>
            <person name="Hopkins J."/>
            <person name="Karimpour-Fard A."/>
            <person name="Kim Y.H."/>
            <person name="Pollack J.R."/>
            <person name="Vinar T."/>
            <person name="Addo-Quaye C."/>
            <person name="Degenhardt J."/>
            <person name="Denby A."/>
            <person name="Hubisz M.J."/>
            <person name="Indap A."/>
            <person name="Kosiol C."/>
            <person name="Lahn B.T."/>
            <person name="Lawson H.A."/>
            <person name="Marklein A."/>
            <person name="Nielsen R."/>
            <person name="Vallender E.J."/>
            <person name="Clark A.G."/>
            <person name="Ferguson B."/>
            <person name="Hernandez R.D."/>
            <person name="Hirani K."/>
            <person name="Kehrer-Sawatzki H."/>
            <person name="Kolb J."/>
            <person name="Patil S."/>
            <person name="Pu L.-L."/>
            <person name="Ren Y."/>
            <person name="Smith D.G."/>
            <person name="Wheeler D.A."/>
            <person name="Schenck I."/>
            <person name="Ball E.V."/>
            <person name="Chen R."/>
            <person name="Cooper D.N."/>
            <person name="Giardine B."/>
            <person name="Hsu F."/>
            <person name="Kent W.J."/>
            <person name="Lesk A."/>
            <person name="Nelson D.L."/>
            <person name="O'brien W.E."/>
            <person name="Pruefer K."/>
            <person name="Stenson P.D."/>
            <person name="Wallace J.C."/>
            <person name="Ke H."/>
            <person name="Liu X.-M."/>
            <person name="Wang P."/>
            <person name="Xiang A.P."/>
            <person name="Yang F."/>
            <person name="Barber G.P."/>
            <person name="Haussler D."/>
            <person name="Karolchik D."/>
            <person name="Kern A.D."/>
            <person name="Kuhn R.M."/>
            <person name="Smith K.E."/>
            <person name="Zwieg A.S."/>
        </authorList>
    </citation>
    <scope>NUCLEOTIDE SEQUENCE [LARGE SCALE GENOMIC DNA]</scope>
    <source>
        <strain evidence="3">17573</strain>
    </source>
</reference>
<dbReference type="AlphaFoldDB" id="A0A5F7ZHZ2"/>
<dbReference type="VEuPathDB" id="HostDB:ENSMMUG00000061695"/>
<dbReference type="Bgee" id="ENSMMUG00000061695">
    <property type="expression patterns" value="Expressed in hindlimb stylopod muscle and 3 other cell types or tissues"/>
</dbReference>
<dbReference type="Proteomes" id="UP000006718">
    <property type="component" value="Chromosome 18"/>
</dbReference>
<dbReference type="Ensembl" id="ENSMMUT00000094172.1">
    <property type="protein sequence ID" value="ENSMMUP00000064250.1"/>
    <property type="gene ID" value="ENSMMUG00000061695.1"/>
</dbReference>
<dbReference type="PANTHER" id="PTHR46254:SF13">
    <property type="entry name" value="SECRETED PROTEIN"/>
    <property type="match status" value="1"/>
</dbReference>
<feature type="chain" id="PRO_5046803600" evidence="1">
    <location>
        <begin position="32"/>
        <end position="128"/>
    </location>
</feature>
<evidence type="ECO:0000256" key="1">
    <source>
        <dbReference type="SAM" id="SignalP"/>
    </source>
</evidence>
<accession>A0A5F7ZHZ2</accession>
<reference evidence="2" key="2">
    <citation type="submission" date="2019-01" db="EMBL/GenBank/DDBJ databases">
        <authorList>
            <person name="Graves T."/>
            <person name="Eichler E.E."/>
            <person name="Wilson R.K."/>
        </authorList>
    </citation>
    <scope>NUCLEOTIDE SEQUENCE [LARGE SCALE GENOMIC DNA]</scope>
    <source>
        <strain evidence="2">17573</strain>
    </source>
</reference>
<dbReference type="PRINTS" id="PR02045">
    <property type="entry name" value="F138DOMAIN"/>
</dbReference>
<proteinExistence type="predicted"/>
<protein>
    <submittedName>
        <fullName evidence="2">Uncharacterized protein</fullName>
    </submittedName>
</protein>
<reference evidence="2" key="3">
    <citation type="submission" date="2025-08" db="UniProtKB">
        <authorList>
            <consortium name="Ensembl"/>
        </authorList>
    </citation>
    <scope>IDENTIFICATION</scope>
    <source>
        <strain evidence="2">17573</strain>
    </source>
</reference>
<dbReference type="InParanoid" id="A0A5F7ZHZ2"/>
<keyword evidence="1" id="KW-0732">Signal</keyword>
<name>A0A5F7ZHZ2_MACMU</name>
<keyword evidence="3" id="KW-1185">Reference proteome</keyword>
<sequence>MGKWTCSLGRESQQALPFLACFLFIFETGSCSVTHSGVQWYNHGSLQPQPSRLKQYSHLSSLGSWDYRNIPVCPANFLKTVFVQKRSLRVSQAGLTLLDSNDPPTLASQCAGITWVSHHSGQHFLKQV</sequence>
<dbReference type="PANTHER" id="PTHR46254">
    <property type="entry name" value="PROTEIN GVQW1-RELATED"/>
    <property type="match status" value="1"/>
</dbReference>
<dbReference type="GeneTree" id="ENSGT00940000161627"/>
<organism evidence="2 3">
    <name type="scientific">Macaca mulatta</name>
    <name type="common">Rhesus macaque</name>
    <dbReference type="NCBI Taxonomy" id="9544"/>
    <lineage>
        <taxon>Eukaryota</taxon>
        <taxon>Metazoa</taxon>
        <taxon>Chordata</taxon>
        <taxon>Craniata</taxon>
        <taxon>Vertebrata</taxon>
        <taxon>Euteleostomi</taxon>
        <taxon>Mammalia</taxon>
        <taxon>Eutheria</taxon>
        <taxon>Euarchontoglires</taxon>
        <taxon>Primates</taxon>
        <taxon>Haplorrhini</taxon>
        <taxon>Catarrhini</taxon>
        <taxon>Cercopithecidae</taxon>
        <taxon>Cercopithecinae</taxon>
        <taxon>Macaca</taxon>
    </lineage>
</organism>